<keyword evidence="6" id="KW-0804">Transcription</keyword>
<dbReference type="SUPFAM" id="SSF52172">
    <property type="entry name" value="CheY-like"/>
    <property type="match status" value="1"/>
</dbReference>
<evidence type="ECO:0000259" key="11">
    <source>
        <dbReference type="PROSITE" id="PS51755"/>
    </source>
</evidence>
<evidence type="ECO:0000256" key="1">
    <source>
        <dbReference type="ARBA" id="ARBA00018672"/>
    </source>
</evidence>
<dbReference type="InterPro" id="IPR001867">
    <property type="entry name" value="OmpR/PhoB-type_DNA-bd"/>
</dbReference>
<sequence>MARRIMVLEDEEAISGMIAMNLRVAGMEPVVFSEGLKVRDSLPGDHAYDLALLDVMVPGLDGFGVFELLKPYKIPAIFLTARDDLDSKLHGLTGGAEDYIVKPFQVLELLVRMEKVLARTAPREILRVLDLEIDLGGHRVRKAGVEVALKPMEFDLLVALVRNKNIAISREDLIGLVWGSAYLGETRTVDVHIGQLRKKLGLQNAIKTVPKLGYRLEDGI</sequence>
<dbReference type="AlphaFoldDB" id="A0A1Z2XN50"/>
<dbReference type="GO" id="GO:0005829">
    <property type="term" value="C:cytosol"/>
    <property type="evidence" value="ECO:0007669"/>
    <property type="project" value="TreeGrafter"/>
</dbReference>
<proteinExistence type="predicted"/>
<dbReference type="PROSITE" id="PS50110">
    <property type="entry name" value="RESPONSE_REGULATORY"/>
    <property type="match status" value="1"/>
</dbReference>
<feature type="DNA-binding region" description="OmpR/PhoB-type" evidence="9">
    <location>
        <begin position="123"/>
        <end position="218"/>
    </location>
</feature>
<evidence type="ECO:0000256" key="5">
    <source>
        <dbReference type="ARBA" id="ARBA00023125"/>
    </source>
</evidence>
<keyword evidence="14" id="KW-1185">Reference proteome</keyword>
<evidence type="ECO:0000256" key="8">
    <source>
        <dbReference type="PROSITE-ProRule" id="PRU00169"/>
    </source>
</evidence>
<dbReference type="EMBL" id="CP065321">
    <property type="protein sequence ID" value="QQR29155.1"/>
    <property type="molecule type" value="Genomic_DNA"/>
</dbReference>
<dbReference type="Pfam" id="PF00486">
    <property type="entry name" value="Trans_reg_C"/>
    <property type="match status" value="1"/>
</dbReference>
<dbReference type="Proteomes" id="UP000596035">
    <property type="component" value="Chromosome"/>
</dbReference>
<evidence type="ECO:0000256" key="4">
    <source>
        <dbReference type="ARBA" id="ARBA00023015"/>
    </source>
</evidence>
<dbReference type="SMART" id="SM00862">
    <property type="entry name" value="Trans_reg_C"/>
    <property type="match status" value="1"/>
</dbReference>
<dbReference type="GO" id="GO:0000976">
    <property type="term" value="F:transcription cis-regulatory region binding"/>
    <property type="evidence" value="ECO:0007669"/>
    <property type="project" value="TreeGrafter"/>
</dbReference>
<keyword evidence="4" id="KW-0805">Transcription regulation</keyword>
<evidence type="ECO:0000259" key="10">
    <source>
        <dbReference type="PROSITE" id="PS50110"/>
    </source>
</evidence>
<evidence type="ECO:0000313" key="13">
    <source>
        <dbReference type="EMBL" id="QQR29155.1"/>
    </source>
</evidence>
<accession>A0A1Z2XN50</accession>
<dbReference type="PANTHER" id="PTHR48111">
    <property type="entry name" value="REGULATOR OF RPOS"/>
    <property type="match status" value="1"/>
</dbReference>
<reference evidence="13 15" key="3">
    <citation type="submission" date="2020-11" db="EMBL/GenBank/DDBJ databases">
        <title>Closed and high quality bacterial genomes of the OMM12 community.</title>
        <authorList>
            <person name="Marbouty M."/>
            <person name="Lamy-Besnier Q."/>
            <person name="Debarbieux L."/>
            <person name="Koszul R."/>
        </authorList>
    </citation>
    <scope>NUCLEOTIDE SEQUENCE [LARGE SCALE GENOMIC DNA]</scope>
    <source>
        <strain evidence="13 15">KB18</strain>
    </source>
</reference>
<dbReference type="SUPFAM" id="SSF46894">
    <property type="entry name" value="C-terminal effector domain of the bipartite response regulators"/>
    <property type="match status" value="1"/>
</dbReference>
<dbReference type="Gene3D" id="1.10.10.10">
    <property type="entry name" value="Winged helix-like DNA-binding domain superfamily/Winged helix DNA-binding domain"/>
    <property type="match status" value="1"/>
</dbReference>
<dbReference type="CDD" id="cd17574">
    <property type="entry name" value="REC_OmpR"/>
    <property type="match status" value="1"/>
</dbReference>
<reference evidence="14" key="2">
    <citation type="submission" date="2017-05" db="EMBL/GenBank/DDBJ databases">
        <title>Improved OligoMM genomes.</title>
        <authorList>
            <person name="Garzetti D."/>
        </authorList>
    </citation>
    <scope>NUCLEOTIDE SEQUENCE [LARGE SCALE GENOMIC DNA]</scope>
    <source>
        <strain evidence="14">KB18</strain>
    </source>
</reference>
<gene>
    <name evidence="12" type="ORF">ADH66_03910</name>
    <name evidence="13" type="ORF">I5Q82_13975</name>
</gene>
<keyword evidence="5 9" id="KW-0238">DNA-binding</keyword>
<evidence type="ECO:0000313" key="12">
    <source>
        <dbReference type="EMBL" id="ASB39866.1"/>
    </source>
</evidence>
<evidence type="ECO:0000256" key="3">
    <source>
        <dbReference type="ARBA" id="ARBA00023012"/>
    </source>
</evidence>
<feature type="modified residue" description="4-aspartylphosphate" evidence="8">
    <location>
        <position position="54"/>
    </location>
</feature>
<name>A0A1Z2XN50_9FIRM</name>
<keyword evidence="2 8" id="KW-0597">Phosphoprotein</keyword>
<dbReference type="InterPro" id="IPR011006">
    <property type="entry name" value="CheY-like_superfamily"/>
</dbReference>
<organism evidence="13 15">
    <name type="scientific">Acutalibacter muris</name>
    <dbReference type="NCBI Taxonomy" id="1796620"/>
    <lineage>
        <taxon>Bacteria</taxon>
        <taxon>Bacillati</taxon>
        <taxon>Bacillota</taxon>
        <taxon>Clostridia</taxon>
        <taxon>Eubacteriales</taxon>
        <taxon>Acutalibacteraceae</taxon>
        <taxon>Acutalibacter</taxon>
    </lineage>
</organism>
<evidence type="ECO:0000256" key="2">
    <source>
        <dbReference type="ARBA" id="ARBA00022553"/>
    </source>
</evidence>
<feature type="domain" description="Response regulatory" evidence="10">
    <location>
        <begin position="4"/>
        <end position="117"/>
    </location>
</feature>
<dbReference type="Proteomes" id="UP000196710">
    <property type="component" value="Chromosome"/>
</dbReference>
<dbReference type="EMBL" id="CP021422">
    <property type="protein sequence ID" value="ASB39866.1"/>
    <property type="molecule type" value="Genomic_DNA"/>
</dbReference>
<dbReference type="KEGG" id="amur:ADH66_03910"/>
<evidence type="ECO:0000313" key="15">
    <source>
        <dbReference type="Proteomes" id="UP000596035"/>
    </source>
</evidence>
<dbReference type="InterPro" id="IPR016032">
    <property type="entry name" value="Sig_transdc_resp-reg_C-effctor"/>
</dbReference>
<evidence type="ECO:0000256" key="6">
    <source>
        <dbReference type="ARBA" id="ARBA00023163"/>
    </source>
</evidence>
<dbReference type="SMART" id="SM00448">
    <property type="entry name" value="REC"/>
    <property type="match status" value="1"/>
</dbReference>
<dbReference type="Gene3D" id="3.40.50.2300">
    <property type="match status" value="1"/>
</dbReference>
<dbReference type="GO" id="GO:0000156">
    <property type="term" value="F:phosphorelay response regulator activity"/>
    <property type="evidence" value="ECO:0007669"/>
    <property type="project" value="TreeGrafter"/>
</dbReference>
<dbReference type="Gene3D" id="6.10.250.690">
    <property type="match status" value="1"/>
</dbReference>
<dbReference type="PANTHER" id="PTHR48111:SF21">
    <property type="entry name" value="DNA-BINDING DUAL MASTER TRANSCRIPTIONAL REGULATOR RPAA"/>
    <property type="match status" value="1"/>
</dbReference>
<dbReference type="InterPro" id="IPR039420">
    <property type="entry name" value="WalR-like"/>
</dbReference>
<comment type="function">
    <text evidence="7">May play the central regulatory role in sporulation. It may be an element of the effector pathway responsible for the activation of sporulation genes in response to nutritional stress. Spo0A may act in concert with spo0H (a sigma factor) to control the expression of some genes that are critical to the sporulation process.</text>
</comment>
<dbReference type="GO" id="GO:0006355">
    <property type="term" value="P:regulation of DNA-templated transcription"/>
    <property type="evidence" value="ECO:0007669"/>
    <property type="project" value="InterPro"/>
</dbReference>
<evidence type="ECO:0000256" key="9">
    <source>
        <dbReference type="PROSITE-ProRule" id="PRU01091"/>
    </source>
</evidence>
<dbReference type="InterPro" id="IPR001789">
    <property type="entry name" value="Sig_transdc_resp-reg_receiver"/>
</dbReference>
<keyword evidence="3" id="KW-0902">Two-component regulatory system</keyword>
<evidence type="ECO:0000256" key="7">
    <source>
        <dbReference type="ARBA" id="ARBA00024867"/>
    </source>
</evidence>
<evidence type="ECO:0000313" key="14">
    <source>
        <dbReference type="Proteomes" id="UP000196710"/>
    </source>
</evidence>
<dbReference type="CDD" id="cd00383">
    <property type="entry name" value="trans_reg_C"/>
    <property type="match status" value="1"/>
</dbReference>
<reference evidence="12" key="1">
    <citation type="journal article" date="2017" name="Genome Announc.">
        <title>High-Quality Whole-Genome Sequences of the Oligo-Mouse-Microbiota Bacterial Community.</title>
        <authorList>
            <person name="Garzetti D."/>
            <person name="Brugiroux S."/>
            <person name="Bunk B."/>
            <person name="Pukall R."/>
            <person name="McCoy K.D."/>
            <person name="Macpherson A.J."/>
            <person name="Stecher B."/>
        </authorList>
    </citation>
    <scope>NUCLEOTIDE SEQUENCE</scope>
    <source>
        <strain evidence="12">KB18</strain>
    </source>
</reference>
<dbReference type="Pfam" id="PF00072">
    <property type="entry name" value="Response_reg"/>
    <property type="match status" value="1"/>
</dbReference>
<dbReference type="GO" id="GO:0032993">
    <property type="term" value="C:protein-DNA complex"/>
    <property type="evidence" value="ECO:0007669"/>
    <property type="project" value="TreeGrafter"/>
</dbReference>
<dbReference type="PROSITE" id="PS51755">
    <property type="entry name" value="OMPR_PHOB"/>
    <property type="match status" value="1"/>
</dbReference>
<dbReference type="InterPro" id="IPR036388">
    <property type="entry name" value="WH-like_DNA-bd_sf"/>
</dbReference>
<feature type="domain" description="OmpR/PhoB-type" evidence="11">
    <location>
        <begin position="123"/>
        <end position="218"/>
    </location>
</feature>
<protein>
    <recommendedName>
        <fullName evidence="1">Stage 0 sporulation protein A homolog</fullName>
    </recommendedName>
</protein>
<dbReference type="RefSeq" id="WP_066535469.1">
    <property type="nucleotide sequence ID" value="NZ_CP021422.1"/>
</dbReference>